<reference evidence="3" key="2">
    <citation type="journal article" date="2007" name="PLoS Biol.">
        <title>Survey sequencing and comparative analysis of the elephant shark (Callorhinchus milii) genome.</title>
        <authorList>
            <person name="Venkatesh B."/>
            <person name="Kirkness E.F."/>
            <person name="Loh Y.H."/>
            <person name="Halpern A.L."/>
            <person name="Lee A.P."/>
            <person name="Johnson J."/>
            <person name="Dandona N."/>
            <person name="Viswanathan L.D."/>
            <person name="Tay A."/>
            <person name="Venter J.C."/>
            <person name="Strausberg R.L."/>
            <person name="Brenner S."/>
        </authorList>
    </citation>
    <scope>NUCLEOTIDE SEQUENCE [LARGE SCALE GENOMIC DNA]</scope>
</reference>
<dbReference type="Pfam" id="PF15802">
    <property type="entry name" value="DCAF17"/>
    <property type="match status" value="1"/>
</dbReference>
<protein>
    <submittedName>
        <fullName evidence="2">Ddb1 and cul4 associated factor 17</fullName>
    </submittedName>
</protein>
<dbReference type="Proteomes" id="UP000314986">
    <property type="component" value="Unassembled WGS sequence"/>
</dbReference>
<reference evidence="2" key="4">
    <citation type="submission" date="2025-08" db="UniProtKB">
        <authorList>
            <consortium name="Ensembl"/>
        </authorList>
    </citation>
    <scope>IDENTIFICATION</scope>
</reference>
<dbReference type="GO" id="GO:0016567">
    <property type="term" value="P:protein ubiquitination"/>
    <property type="evidence" value="ECO:0007669"/>
    <property type="project" value="InterPro"/>
</dbReference>
<dbReference type="Ensembl" id="ENSCMIT00000023927.1">
    <property type="protein sequence ID" value="ENSCMIP00000023526.1"/>
    <property type="gene ID" value="ENSCMIG00000010506.1"/>
</dbReference>
<dbReference type="GO" id="GO:0080008">
    <property type="term" value="C:Cul4-RING E3 ubiquitin ligase complex"/>
    <property type="evidence" value="ECO:0007669"/>
    <property type="project" value="TreeGrafter"/>
</dbReference>
<keyword evidence="1" id="KW-0812">Transmembrane</keyword>
<reference evidence="3" key="1">
    <citation type="journal article" date="2006" name="Science">
        <title>Ancient noncoding elements conserved in the human genome.</title>
        <authorList>
            <person name="Venkatesh B."/>
            <person name="Kirkness E.F."/>
            <person name="Loh Y.H."/>
            <person name="Halpern A.L."/>
            <person name="Lee A.P."/>
            <person name="Johnson J."/>
            <person name="Dandona N."/>
            <person name="Viswanathan L.D."/>
            <person name="Tay A."/>
            <person name="Venter J.C."/>
            <person name="Strausberg R.L."/>
            <person name="Brenner S."/>
        </authorList>
    </citation>
    <scope>NUCLEOTIDE SEQUENCE [LARGE SCALE GENOMIC DNA]</scope>
</reference>
<dbReference type="PANTHER" id="PTHR14815">
    <property type="entry name" value="DDB1- AND CUL4-ASSOCIATED FACTOR 17"/>
    <property type="match status" value="1"/>
</dbReference>
<dbReference type="PANTHER" id="PTHR14815:SF2">
    <property type="entry name" value="DDB1- AND CUL4-ASSOCIATED FACTOR 17"/>
    <property type="match status" value="1"/>
</dbReference>
<reference evidence="3" key="3">
    <citation type="journal article" date="2014" name="Nature">
        <title>Elephant shark genome provides unique insights into gnathostome evolution.</title>
        <authorList>
            <consortium name="International Elephant Shark Genome Sequencing Consortium"/>
            <person name="Venkatesh B."/>
            <person name="Lee A.P."/>
            <person name="Ravi V."/>
            <person name="Maurya A.K."/>
            <person name="Lian M.M."/>
            <person name="Swann J.B."/>
            <person name="Ohta Y."/>
            <person name="Flajnik M.F."/>
            <person name="Sutoh Y."/>
            <person name="Kasahara M."/>
            <person name="Hoon S."/>
            <person name="Gangu V."/>
            <person name="Roy S.W."/>
            <person name="Irimia M."/>
            <person name="Korzh V."/>
            <person name="Kondrychyn I."/>
            <person name="Lim Z.W."/>
            <person name="Tay B.H."/>
            <person name="Tohari S."/>
            <person name="Kong K.W."/>
            <person name="Ho S."/>
            <person name="Lorente-Galdos B."/>
            <person name="Quilez J."/>
            <person name="Marques-Bonet T."/>
            <person name="Raney B.J."/>
            <person name="Ingham P.W."/>
            <person name="Tay A."/>
            <person name="Hillier L.W."/>
            <person name="Minx P."/>
            <person name="Boehm T."/>
            <person name="Wilson R.K."/>
            <person name="Brenner S."/>
            <person name="Warren W.C."/>
        </authorList>
    </citation>
    <scope>NUCLEOTIDE SEQUENCE [LARGE SCALE GENOMIC DNA]</scope>
</reference>
<evidence type="ECO:0000313" key="3">
    <source>
        <dbReference type="Proteomes" id="UP000314986"/>
    </source>
</evidence>
<reference evidence="2" key="5">
    <citation type="submission" date="2025-09" db="UniProtKB">
        <authorList>
            <consortium name="Ensembl"/>
        </authorList>
    </citation>
    <scope>IDENTIFICATION</scope>
</reference>
<dbReference type="STRING" id="7868.ENSCMIP00000023526"/>
<dbReference type="AlphaFoldDB" id="A0A4W3I7U3"/>
<dbReference type="OMA" id="IQEMNCC"/>
<dbReference type="KEGG" id="cmk:103176428"/>
<dbReference type="GeneID" id="103176428"/>
<gene>
    <name evidence="2" type="primary">dcaf17</name>
</gene>
<dbReference type="InParanoid" id="A0A4W3I7U3"/>
<dbReference type="GeneTree" id="ENSGT00390000012728"/>
<keyword evidence="1" id="KW-0472">Membrane</keyword>
<evidence type="ECO:0000313" key="2">
    <source>
        <dbReference type="Ensembl" id="ENSCMIP00000023526.1"/>
    </source>
</evidence>
<dbReference type="InterPro" id="IPR031620">
    <property type="entry name" value="DCAF17"/>
</dbReference>
<accession>A0A4W3I7U3</accession>
<proteinExistence type="predicted"/>
<sequence>MRPPGVRIQCSKQSTKILRIKHKNNCCILSARSLGLYGNEAGSLYRKNMIILQHLVCQKTTTFESVWAKQSNSTVSYEKGRIYFDNYRCCFSSIGPRPTLLYELPKRHESEKIEDALLCECPVEEMLPKPSDHKPCLITVTASNWLMRICTSTAEILEKVHLSSQWKFRYLAWETTRETIVVKTTHNKLTPAARAAGMQQSALFYLILFNVLPLTLIGMLDINKKVFGNNVTDATISEGLLIVTFSTGLVRFYSCQWITEKFMQKQLVLGETCDWNGTTGIVGMAPFGIPCNIQITDCPPVLFEVSCLENALQIGGQPWHYISTPNKRSQKGIYHICALQDKTLAENGIQEMQCCSLETDWIYFHPDTSGRIMHVGPTQINVLQLTKVSEDTQRRQVLPAFTIFAEREKKVESSETVTASGRVVKRRFTQLDDDPEFETFKMVDYEDELDLLAVLTVGAARNDGSAHLDLYDNQTGILVKRVPIKEPWDVTYSHQLSFDRDTIVHIEQQSYRTICCHVYKMVQHSPDDGNKE</sequence>
<dbReference type="OrthoDB" id="9971789at2759"/>
<name>A0A4W3I7U3_CALMI</name>
<keyword evidence="1" id="KW-1133">Transmembrane helix</keyword>
<feature type="transmembrane region" description="Helical" evidence="1">
    <location>
        <begin position="234"/>
        <end position="253"/>
    </location>
</feature>
<feature type="transmembrane region" description="Helical" evidence="1">
    <location>
        <begin position="202"/>
        <end position="222"/>
    </location>
</feature>
<keyword evidence="3" id="KW-1185">Reference proteome</keyword>
<dbReference type="CTD" id="80067"/>
<organism evidence="2 3">
    <name type="scientific">Callorhinchus milii</name>
    <name type="common">Ghost shark</name>
    <dbReference type="NCBI Taxonomy" id="7868"/>
    <lineage>
        <taxon>Eukaryota</taxon>
        <taxon>Metazoa</taxon>
        <taxon>Chordata</taxon>
        <taxon>Craniata</taxon>
        <taxon>Vertebrata</taxon>
        <taxon>Chondrichthyes</taxon>
        <taxon>Holocephali</taxon>
        <taxon>Chimaeriformes</taxon>
        <taxon>Callorhinchidae</taxon>
        <taxon>Callorhinchus</taxon>
    </lineage>
</organism>
<evidence type="ECO:0000256" key="1">
    <source>
        <dbReference type="SAM" id="Phobius"/>
    </source>
</evidence>